<dbReference type="EMBL" id="LNIX01000007">
    <property type="protein sequence ID" value="OXA51576.1"/>
    <property type="molecule type" value="Genomic_DNA"/>
</dbReference>
<reference evidence="3 4" key="1">
    <citation type="submission" date="2015-12" db="EMBL/GenBank/DDBJ databases">
        <title>The genome of Folsomia candida.</title>
        <authorList>
            <person name="Faddeeva A."/>
            <person name="Derks M.F."/>
            <person name="Anvar Y."/>
            <person name="Smit S."/>
            <person name="Van Straalen N."/>
            <person name="Roelofs D."/>
        </authorList>
    </citation>
    <scope>NUCLEOTIDE SEQUENCE [LARGE SCALE GENOMIC DNA]</scope>
    <source>
        <strain evidence="3 4">VU population</strain>
        <tissue evidence="3">Whole body</tissue>
    </source>
</reference>
<sequence>METSRAVRLCIRVVILTVIFVQVLSHHGCDLPTCDQGSNERRNSHELWYNEQPGFVHSHIFRIEQTSSIQTTNWPIVNEPPTSLRDVHGEVMEDDNQNEGSHDDRAHRDSQTATITGSIDLVRGTGAMSCTASFIVTNSTIMFKDPNRNDTTSRPLILEGPTIFPFIFFSSDPEEQDIRKELHNICVPQGEDVWKTNLRRSLVFMLASNVNLYQDLKTKGPKDFHRISEEEAQLMNETDLFGPSEEGVTNYGMYISDNETSPTGLMKLRVSPHTANPHQLTALRTLSKEIDLHYKNSTVVEELRTKAPVDVVDGFYSDWMKILDPFSNFGLTLCYQTFRNGMVDTAHCGELQRVATQSYLAVDVTTMAEIKAIKKDSPIPANTAQWKSDGVPMNKVSMKYDSFSTILNSDAAIVQDFSRLLSELCENVDSPKSLLDFRERIRTIMPLISTKVLKEQFAILKEKHCGTTSAFLNLVSSTPSDDSVEFMVDLITKRDDAVNEEIFANFLWTATLMPTTERDDFQRYAGPQSIEALQKLLDGKEFYHRKYGMSDSEFLLHMVGLLDKERKSEEIEDIVPGAMYVLEIAAFISAVENNGTDDSIDRATHLQIIRALEKYSQQIDPNSDDDDDDISDPYERLIVSHPCSKKHATFLAQILEDEKFEEDLKIMAYLFMRKCYIPEWREMVKGYVKSKKANEEVVHFIVQHVEAISEGYNSLQYADDEEEVASAVESTTGNGTSELGYTIFSTSDTDIKLYGHREVKKAQIGLEINVVKGRSFIPRLVRMQVQTFGNDGEQTNVELELLRLESGKSKEPELLVTFSENSVAMYTTTITLDQSKLLQLLQDGSESAFVDFLASFSIMNRPFLTKFLQNRKLEVFKRVLFHEYRRNFPSLSGLPIKSRVNLDWIFSHNFTNHYEQGIDGEKLYSLRLNPAISCQMLEQISVGFGHDEILGYQLSSGINLNYNLELVLSRSKDGVYKAKIGFGRDKSKAKYFEFVSINILKLERYQILLDSSDVKKSSGHIWKSKHGPSVDQVELETYSDLLKDRICRAEHELQGLFASGPLFLSGSYLCDIPSAIIFELSPTFDNQQVSLGLKVYPEGGYSHHDEIPHYLWRIGIRRNQTENFRLYDFHVQLVDPSKHHELNVTLRLQGEIPMEQVLTVNYSGSKGSYGFEIYKKFSGYSQYHQSPRGENQRRRRSTAAGLGKLTFGITAWSPIPGYEKVNVIVGEMSHVPEKSIHVFIETEGIHPSLNSELQYTMSKDNAATVNLPMSIDGEDYTIPTADRIKLTFEMENDELGKFTLKNNVLKFRSPVPKQTRDRLNGTFEITYGRREWNTISGDYNAYIKTFPTTEDEQDGWVVSMDLKEKVVSKDMGVQCDIRFSQFATLDFTLESKCHEINRYEFNVNLTNDTDCMNGTHRANCHSEVWFKHSPKNVVQKVTWELDKTFDEVEKDDEGCRLWKIITKLDVDLPGFTLVRYYTKENNFKKSISLLEIGFQFGLIFESSSLWSRVFYKIDEVTRDFHPRPQIVFEVSAREADGANYMLLLEQKLVVISDLLIDYNGTLSLPRMGLNYKLDGTLEPAYAGSWFIYKGFNIGIKTDQEGIKPYSFSLKEISDEDSAKHYKLLLTGQHPIFDSSVKFLKAKSPEGYLMSVKSSVPGFYNIKADMGSGIAHFVLHIDGEELKVQGKIGWPGDATQDTLFIVKLDATNVETGQSVLSFNSLSELKHINSSNSIYLRDFQIINFPDILVISKSDLLISYPIGAPPINKTLDVSFQLLPHEEPQRPIISTSLVDGISGDKYSAQISSQVKCLETSCDMPNLVVGQWLVLERPSVTPYTFSWTMTPSYKENSQRPLSARNRVLFNDSLTLQIEVQMSHHGFFCPEFDTEIDSRFVGTRKGRYWAEYNGDKENPSMREVLFLNTTASVSFDFLVKAAGVQSLAERNLHGEVTRIEYENKADSLWGGYFRTAGGRRDDLKLHYNVTLQENNSRHRFTDTTNSSNPAQASTRIEGFLRDALNSRMFKDRFTEIGWSWISGIDGEDSDEDIKDVSEGTHRVNVFFDSWRNFELQAGHTIKSILGDYSWTDKLYSVYPAEDGLSEGTCGIQSSKLFSGSAKTKLGGVETMVEILYPMLRTRLTSTYETPAPEAGDPFIHIKYKLKCSSVLLNEDILLDFNSGTAHSSAGVEYKTYLVYNTPWIIKTNFTSHIKRQKGQYADLHGEFVTHTATSIQDPSRYGSRMEWKSISLILYENQRQSDPIFLHYDYDTQVSRYYATNAKYSPSYKSSGSFSSTPGPAQQLLQLRLDKKRSWNPDDCIIEINEAMIRLGRLVDAKEIKCQELESYLSTLLDNEKSYDMENIIKFYKSKLACGRCRPNGDCKESVGHFLLNSIQTNESVDALSLKSGQLPASIQQNNLIQAVWSEEGSCSSERADFNLYRTNSLENGDKICAMALKDLGGCWAGLKAAKCNKSAKSKGAKLWKDIVANMNPTAISGTADVQFQTFLIAIFMLYRSNAQLAPETDEYENQDENEGLEFRLLQNRVHKTVPSILPIINANLWTGIPCFNLNETSFYSSSSGESIKCICGKATRSQLPVVRDYKTWQCETTSFTGKTTTKPRFSLLGRKTTTKKVVLHRVGTTTARYQFGGVKFSFPTWKPKSTTQRPGSGGENAVGVGGGGDGLGFVEKPYRPPPQQHQQEQLQQKDPGCNYCVLPPGSSSYKCTPAWSYECVDELRRLNTNQRPVQCMEDFWTYNQHTKICHSQDTNQQIYMVIGTIPDSQTSI</sequence>
<evidence type="ECO:0000256" key="1">
    <source>
        <dbReference type="SAM" id="MobiDB-lite"/>
    </source>
</evidence>
<name>A0A226E4Z3_FOLCA</name>
<feature type="region of interest" description="Disordered" evidence="1">
    <location>
        <begin position="2649"/>
        <end position="2675"/>
    </location>
</feature>
<evidence type="ECO:0000256" key="2">
    <source>
        <dbReference type="SAM" id="SignalP"/>
    </source>
</evidence>
<evidence type="ECO:0000313" key="4">
    <source>
        <dbReference type="Proteomes" id="UP000198287"/>
    </source>
</evidence>
<keyword evidence="4" id="KW-1185">Reference proteome</keyword>
<proteinExistence type="predicted"/>
<feature type="chain" id="PRO_5012850180" evidence="2">
    <location>
        <begin position="26"/>
        <end position="2775"/>
    </location>
</feature>
<feature type="signal peptide" evidence="2">
    <location>
        <begin position="1"/>
        <end position="25"/>
    </location>
</feature>
<accession>A0A226E4Z3</accession>
<comment type="caution">
    <text evidence="3">The sequence shown here is derived from an EMBL/GenBank/DDBJ whole genome shotgun (WGS) entry which is preliminary data.</text>
</comment>
<feature type="compositionally biased region" description="Gly residues" evidence="1">
    <location>
        <begin position="2658"/>
        <end position="2674"/>
    </location>
</feature>
<gene>
    <name evidence="3" type="ORF">Fcan01_12957</name>
</gene>
<evidence type="ECO:0000313" key="3">
    <source>
        <dbReference type="EMBL" id="OXA51576.1"/>
    </source>
</evidence>
<feature type="region of interest" description="Disordered" evidence="1">
    <location>
        <begin position="93"/>
        <end position="112"/>
    </location>
</feature>
<organism evidence="3 4">
    <name type="scientific">Folsomia candida</name>
    <name type="common">Springtail</name>
    <dbReference type="NCBI Taxonomy" id="158441"/>
    <lineage>
        <taxon>Eukaryota</taxon>
        <taxon>Metazoa</taxon>
        <taxon>Ecdysozoa</taxon>
        <taxon>Arthropoda</taxon>
        <taxon>Hexapoda</taxon>
        <taxon>Collembola</taxon>
        <taxon>Entomobryomorpha</taxon>
        <taxon>Isotomoidea</taxon>
        <taxon>Isotomidae</taxon>
        <taxon>Proisotominae</taxon>
        <taxon>Folsomia</taxon>
    </lineage>
</organism>
<dbReference type="Proteomes" id="UP000198287">
    <property type="component" value="Unassembled WGS sequence"/>
</dbReference>
<feature type="compositionally biased region" description="Basic and acidic residues" evidence="1">
    <location>
        <begin position="100"/>
        <end position="110"/>
    </location>
</feature>
<keyword evidence="2" id="KW-0732">Signal</keyword>
<protein>
    <submittedName>
        <fullName evidence="3">Uncharacterized protein</fullName>
    </submittedName>
</protein>